<proteinExistence type="predicted"/>
<evidence type="ECO:0000313" key="1">
    <source>
        <dbReference type="EMBL" id="KKM35349.1"/>
    </source>
</evidence>
<protein>
    <submittedName>
        <fullName evidence="1">Uncharacterized protein</fullName>
    </submittedName>
</protein>
<sequence>MAFGAPDWLGARWPIRATQGTNQARYVITAAGVIVSGGSGTLDITVASGKRQIFSQIEALSPVSVIQEVDISIDDTIFWRRYYDVYGVVSFPADAALMLPAGSKLTITILNNDADTQTLRINVAGTIEDA</sequence>
<name>A0A0F9LLZ0_9ZZZZ</name>
<reference evidence="1" key="1">
    <citation type="journal article" date="2015" name="Nature">
        <title>Complex archaea that bridge the gap between prokaryotes and eukaryotes.</title>
        <authorList>
            <person name="Spang A."/>
            <person name="Saw J.H."/>
            <person name="Jorgensen S.L."/>
            <person name="Zaremba-Niedzwiedzka K."/>
            <person name="Martijn J."/>
            <person name="Lind A.E."/>
            <person name="van Eijk R."/>
            <person name="Schleper C."/>
            <person name="Guy L."/>
            <person name="Ettema T.J."/>
        </authorList>
    </citation>
    <scope>NUCLEOTIDE SEQUENCE</scope>
</reference>
<accession>A0A0F9LLZ0</accession>
<gene>
    <name evidence="1" type="ORF">LCGC14_1564890</name>
</gene>
<comment type="caution">
    <text evidence="1">The sequence shown here is derived from an EMBL/GenBank/DDBJ whole genome shotgun (WGS) entry which is preliminary data.</text>
</comment>
<dbReference type="EMBL" id="LAZR01012128">
    <property type="protein sequence ID" value="KKM35349.1"/>
    <property type="molecule type" value="Genomic_DNA"/>
</dbReference>
<dbReference type="AlphaFoldDB" id="A0A0F9LLZ0"/>
<organism evidence="1">
    <name type="scientific">marine sediment metagenome</name>
    <dbReference type="NCBI Taxonomy" id="412755"/>
    <lineage>
        <taxon>unclassified sequences</taxon>
        <taxon>metagenomes</taxon>
        <taxon>ecological metagenomes</taxon>
    </lineage>
</organism>